<reference evidence="2 3" key="1">
    <citation type="submission" date="2016-12" db="EMBL/GenBank/DDBJ databases">
        <title>The genomes of Aspergillus section Nigri reveals drivers in fungal speciation.</title>
        <authorList>
            <consortium name="DOE Joint Genome Institute"/>
            <person name="Vesth T.C."/>
            <person name="Nybo J."/>
            <person name="Theobald S."/>
            <person name="Brandl J."/>
            <person name="Frisvad J.C."/>
            <person name="Nielsen K.F."/>
            <person name="Lyhne E.K."/>
            <person name="Kogle M.E."/>
            <person name="Kuo A."/>
            <person name="Riley R."/>
            <person name="Clum A."/>
            <person name="Nolan M."/>
            <person name="Lipzen A."/>
            <person name="Salamov A."/>
            <person name="Henrissat B."/>
            <person name="Wiebenga A."/>
            <person name="De Vries R.P."/>
            <person name="Grigoriev I.V."/>
            <person name="Mortensen U.H."/>
            <person name="Andersen M.R."/>
            <person name="Baker S.E."/>
        </authorList>
    </citation>
    <scope>NUCLEOTIDE SEQUENCE [LARGE SCALE GENOMIC DNA]</scope>
    <source>
        <strain evidence="2 3">JOP 1030-1</strain>
    </source>
</reference>
<feature type="domain" description="Starter acyltransferase (SAT)" evidence="1">
    <location>
        <begin position="26"/>
        <end position="223"/>
    </location>
</feature>
<evidence type="ECO:0000313" key="2">
    <source>
        <dbReference type="EMBL" id="PYH40860.1"/>
    </source>
</evidence>
<dbReference type="EMBL" id="KZ821275">
    <property type="protein sequence ID" value="PYH40860.1"/>
    <property type="molecule type" value="Genomic_DNA"/>
</dbReference>
<dbReference type="InterPro" id="IPR001227">
    <property type="entry name" value="Ac_transferase_dom_sf"/>
</dbReference>
<dbReference type="InterPro" id="IPR032088">
    <property type="entry name" value="SAT"/>
</dbReference>
<evidence type="ECO:0000259" key="1">
    <source>
        <dbReference type="Pfam" id="PF16073"/>
    </source>
</evidence>
<accession>A0A318ZBL4</accession>
<dbReference type="GO" id="GO:0016740">
    <property type="term" value="F:transferase activity"/>
    <property type="evidence" value="ECO:0007669"/>
    <property type="project" value="InterPro"/>
</dbReference>
<dbReference type="RefSeq" id="XP_025426842.1">
    <property type="nucleotide sequence ID" value="XM_025577704.1"/>
</dbReference>
<dbReference type="STRING" id="1450539.A0A318ZBL4"/>
<keyword evidence="3" id="KW-1185">Reference proteome</keyword>
<protein>
    <recommendedName>
        <fullName evidence="1">Starter acyltransferase (SAT) domain-containing protein</fullName>
    </recommendedName>
</protein>
<dbReference type="Proteomes" id="UP000248349">
    <property type="component" value="Unassembled WGS sequence"/>
</dbReference>
<dbReference type="AlphaFoldDB" id="A0A318ZBL4"/>
<evidence type="ECO:0000313" key="3">
    <source>
        <dbReference type="Proteomes" id="UP000248349"/>
    </source>
</evidence>
<dbReference type="GeneID" id="37078933"/>
<proteinExistence type="predicted"/>
<organism evidence="2 3">
    <name type="scientific">Aspergillus saccharolyticus JOP 1030-1</name>
    <dbReference type="NCBI Taxonomy" id="1450539"/>
    <lineage>
        <taxon>Eukaryota</taxon>
        <taxon>Fungi</taxon>
        <taxon>Dikarya</taxon>
        <taxon>Ascomycota</taxon>
        <taxon>Pezizomycotina</taxon>
        <taxon>Eurotiomycetes</taxon>
        <taxon>Eurotiomycetidae</taxon>
        <taxon>Eurotiales</taxon>
        <taxon>Aspergillaceae</taxon>
        <taxon>Aspergillus</taxon>
        <taxon>Aspergillus subgen. Circumdati</taxon>
    </lineage>
</organism>
<dbReference type="Pfam" id="PF16073">
    <property type="entry name" value="SAT"/>
    <property type="match status" value="1"/>
</dbReference>
<dbReference type="Gene3D" id="3.40.366.10">
    <property type="entry name" value="Malonyl-Coenzyme A Acyl Carrier Protein, domain 2"/>
    <property type="match status" value="1"/>
</dbReference>
<name>A0A318ZBL4_9EURO</name>
<sequence>MGMQAPFPSSSSSTASVDMITYTPPAEVSQLRSELAQLVPAFESVTTLAGESKLRKGPLGQSIDGVLLCVLQLGTYIGHGELYPDDWATGSNSVLTGLGIGLLVSTAVSVSTSLEDLVPAGAAVLRIAFRLGVYVSDVSQSLEALDPDSSDSWAYVVHGLTVEEAQKELDEIQAMLGTSAASKVFISAISETSVTVRGPPFRLKALFRHHASFLHRKFAQLPVLGGLCGSSVYPKFSNMPVVDPGVVNWPAELASGGARDAHKVVFPARS</sequence>
<dbReference type="OrthoDB" id="4953895at2759"/>
<gene>
    <name evidence="2" type="ORF">BP01DRAFT_386964</name>
</gene>